<accession>A0A2K8QP77</accession>
<sequence>MTELTKEALTDAIRSAAVKAASTDERRVLNYAAGEIERQGSEIERLKFDMRELTETMNRARRTAKDLAEENHSLRNPAPEITAQLESLKYVRVEPNGWTCSTLPHGRVTDDVAEPWNAAIDAAELITDELVAELAEHHIPTMQRRIAELEGLLFAQGAELAYLRGQEPFMYGIREPDGTAYMDEHCVDLNKEHITGVVDGLNGDETGPNKYTVVALYAAPVPAAASQPFAVPDFRALAENLVENIVDLGSATPEYEEQLISFAEKACRAAMHQSGNSPAIPDGWVACSERMPEANSEQEVLACFKGGDISTLYYCEGRWDDAYGIVPIRQDVTHWMSLPPAPLSDHIPDATKLIGELTMFVKRLSWSLRRANPDSKVANQASQYLRDKGLISVSDCLRGADESEGGEA</sequence>
<feature type="coiled-coil region" evidence="1">
    <location>
        <begin position="36"/>
        <end position="70"/>
    </location>
</feature>
<evidence type="ECO:0000313" key="4">
    <source>
        <dbReference type="Proteomes" id="UP000231901"/>
    </source>
</evidence>
<keyword evidence="1" id="KW-0175">Coiled coil</keyword>
<dbReference type="EMBL" id="CP025003">
    <property type="protein sequence ID" value="ATZ95319.1"/>
    <property type="molecule type" value="Genomic_DNA"/>
</dbReference>
<evidence type="ECO:0000259" key="2">
    <source>
        <dbReference type="Pfam" id="PF04448"/>
    </source>
</evidence>
<feature type="domain" description="DUF551" evidence="2">
    <location>
        <begin position="283"/>
        <end position="342"/>
    </location>
</feature>
<protein>
    <recommendedName>
        <fullName evidence="2">DUF551 domain-containing protein</fullName>
    </recommendedName>
</protein>
<keyword evidence="4" id="KW-1185">Reference proteome</keyword>
<dbReference type="AlphaFoldDB" id="A0A2K8QP77"/>
<dbReference type="Proteomes" id="UP000231901">
    <property type="component" value="Chromosome"/>
</dbReference>
<dbReference type="InterPro" id="IPR007539">
    <property type="entry name" value="DUF551"/>
</dbReference>
<dbReference type="RefSeq" id="WP_100849911.1">
    <property type="nucleotide sequence ID" value="NZ_BMJF01000006.1"/>
</dbReference>
<reference evidence="4" key="1">
    <citation type="journal article" date="2018" name="Genome Announc.">
        <title>Complete genome sequence of a Dickeya fangzhongdai type strain causing bleeding canker of pear tree trunks.</title>
        <authorList>
            <person name="Zhao Y."/>
            <person name="Tian Y."/>
            <person name="Li X."/>
            <person name="Hu B."/>
        </authorList>
    </citation>
    <scope>NUCLEOTIDE SEQUENCE [LARGE SCALE GENOMIC DNA]</scope>
    <source>
        <strain evidence="4">DSM 101947</strain>
    </source>
</reference>
<gene>
    <name evidence="3" type="ORF">CVE23_15840</name>
</gene>
<evidence type="ECO:0000256" key="1">
    <source>
        <dbReference type="SAM" id="Coils"/>
    </source>
</evidence>
<dbReference type="KEGG" id="dfn:CVE23_15840"/>
<organism evidence="3 4">
    <name type="scientific">Dickeya fangzhongdai</name>
    <dbReference type="NCBI Taxonomy" id="1778540"/>
    <lineage>
        <taxon>Bacteria</taxon>
        <taxon>Pseudomonadati</taxon>
        <taxon>Pseudomonadota</taxon>
        <taxon>Gammaproteobacteria</taxon>
        <taxon>Enterobacterales</taxon>
        <taxon>Pectobacteriaceae</taxon>
        <taxon>Dickeya</taxon>
    </lineage>
</organism>
<evidence type="ECO:0000313" key="3">
    <source>
        <dbReference type="EMBL" id="ATZ95319.1"/>
    </source>
</evidence>
<proteinExistence type="predicted"/>
<name>A0A2K8QP77_9GAMM</name>
<dbReference type="Pfam" id="PF04448">
    <property type="entry name" value="DUF551"/>
    <property type="match status" value="1"/>
</dbReference>
<dbReference type="GeneID" id="66565792"/>